<dbReference type="GO" id="GO:0016740">
    <property type="term" value="F:transferase activity"/>
    <property type="evidence" value="ECO:0007669"/>
    <property type="project" value="UniProtKB-KW"/>
</dbReference>
<dbReference type="AlphaFoldDB" id="D7DYG4"/>
<organism evidence="2 3">
    <name type="scientific">Nostoc azollae (strain 0708)</name>
    <name type="common">Anabaena azollae (strain 0708)</name>
    <dbReference type="NCBI Taxonomy" id="551115"/>
    <lineage>
        <taxon>Bacteria</taxon>
        <taxon>Bacillati</taxon>
        <taxon>Cyanobacteriota</taxon>
        <taxon>Cyanophyceae</taxon>
        <taxon>Nostocales</taxon>
        <taxon>Nostocaceae</taxon>
        <taxon>Trichormus</taxon>
    </lineage>
</organism>
<reference evidence="2 3" key="1">
    <citation type="journal article" date="2010" name="PLoS ONE">
        <title>Genome erosion in a nitrogen-fixing vertically transmitted endosymbiotic multicellular cyanobacterium.</title>
        <authorList>
            <person name="Ran L."/>
            <person name="Larsson J."/>
            <person name="Vigil-Stenman T."/>
            <person name="Nylander J.A."/>
            <person name="Ininbergs K."/>
            <person name="Zheng W.W."/>
            <person name="Lapidus A."/>
            <person name="Lowry S."/>
            <person name="Haselkorn R."/>
            <person name="Bergman B."/>
        </authorList>
    </citation>
    <scope>NUCLEOTIDE SEQUENCE [LARGE SCALE GENOMIC DNA]</scope>
    <source>
        <strain evidence="2 3">0708</strain>
    </source>
</reference>
<name>D7DYG4_NOSA0</name>
<dbReference type="STRING" id="551115.Aazo_4906"/>
<dbReference type="Gene3D" id="3.90.550.10">
    <property type="entry name" value="Spore Coat Polysaccharide Biosynthesis Protein SpsA, Chain A"/>
    <property type="match status" value="1"/>
</dbReference>
<dbReference type="InterPro" id="IPR001173">
    <property type="entry name" value="Glyco_trans_2-like"/>
</dbReference>
<dbReference type="InterPro" id="IPR029044">
    <property type="entry name" value="Nucleotide-diphossugar_trans"/>
</dbReference>
<evidence type="ECO:0000313" key="2">
    <source>
        <dbReference type="EMBL" id="ADI66042.1"/>
    </source>
</evidence>
<evidence type="ECO:0000259" key="1">
    <source>
        <dbReference type="Pfam" id="PF00535"/>
    </source>
</evidence>
<dbReference type="Proteomes" id="UP000001511">
    <property type="component" value="Chromosome"/>
</dbReference>
<feature type="domain" description="Glycosyltransferase 2-like" evidence="1">
    <location>
        <begin position="39"/>
        <end position="153"/>
    </location>
</feature>
<dbReference type="PANTHER" id="PTHR22916:SF65">
    <property type="entry name" value="SLR1065 PROTEIN"/>
    <property type="match status" value="1"/>
</dbReference>
<dbReference type="KEGG" id="naz:Aazo_4906"/>
<sequence>MSLDYLSSHSLHKSDWPWTNQQQDCISKTANISTYPRISIITPSYNQGIFIEETIRSVLLQGYPNLEYIIIDGGSTDNTVDIINKYEPSIYYWVSEPDNGQTHAINKGLAKATGDIIAYINSDDYYLPGTLLKVAEHFHQFPDTDLLHGVCRYVNQQGEKIGEQFGDIQTLEEILDLWDVWWKKRQFVQPEVFWTRRISEKIGFLKEELTFVMDYDYWCRIIQADGLVRKIDSELSCFRCTEHQKSNQNLKVAAELLHLIQPLLWSSSTIISLQKRCLLQGNWLYQAVFLEQVKMSIQSNDRKQKRYAKLLKIILTNPQILLSSGFVNRIKSLLKNNVHWMD</sequence>
<accession>D7DYG4</accession>
<dbReference type="eggNOG" id="COG1215">
    <property type="taxonomic scope" value="Bacteria"/>
</dbReference>
<gene>
    <name evidence="2" type="ordered locus">Aazo_4906</name>
</gene>
<dbReference type="HOGENOM" id="CLU_025996_21_0_3"/>
<keyword evidence="3" id="KW-1185">Reference proteome</keyword>
<dbReference type="SUPFAM" id="SSF53448">
    <property type="entry name" value="Nucleotide-diphospho-sugar transferases"/>
    <property type="match status" value="1"/>
</dbReference>
<dbReference type="OrthoDB" id="396512at2"/>
<evidence type="ECO:0000313" key="3">
    <source>
        <dbReference type="Proteomes" id="UP000001511"/>
    </source>
</evidence>
<proteinExistence type="predicted"/>
<keyword evidence="2" id="KW-0808">Transferase</keyword>
<dbReference type="CAZy" id="GT2">
    <property type="family name" value="Glycosyltransferase Family 2"/>
</dbReference>
<dbReference type="CDD" id="cd06433">
    <property type="entry name" value="GT_2_WfgS_like"/>
    <property type="match status" value="1"/>
</dbReference>
<dbReference type="EMBL" id="CP002059">
    <property type="protein sequence ID" value="ADI66042.1"/>
    <property type="molecule type" value="Genomic_DNA"/>
</dbReference>
<dbReference type="Pfam" id="PF00535">
    <property type="entry name" value="Glycos_transf_2"/>
    <property type="match status" value="1"/>
</dbReference>
<dbReference type="PANTHER" id="PTHR22916">
    <property type="entry name" value="GLYCOSYLTRANSFERASE"/>
    <property type="match status" value="1"/>
</dbReference>
<protein>
    <submittedName>
        <fullName evidence="2">Glycosyl transferase family 2</fullName>
    </submittedName>
</protein>